<dbReference type="Proteomes" id="UP000189431">
    <property type="component" value="Unassembled WGS sequence"/>
</dbReference>
<evidence type="ECO:0000256" key="4">
    <source>
        <dbReference type="ARBA" id="ARBA00022989"/>
    </source>
</evidence>
<feature type="transmembrane region" description="Helical" evidence="6">
    <location>
        <begin position="465"/>
        <end position="485"/>
    </location>
</feature>
<keyword evidence="2" id="KW-1003">Cell membrane</keyword>
<evidence type="ECO:0000256" key="2">
    <source>
        <dbReference type="ARBA" id="ARBA00022475"/>
    </source>
</evidence>
<proteinExistence type="predicted"/>
<sequence>MFGPVANALWGHYRRHPFQILLVWLGLTLGVALLVGVLSINQHAQQSYREGAKLFSNPYPFSIHHTQRTQRVPQAFYIDLRRAGLTQCVPVDRLQVVTPSLDDLNLMGVDTIAMLPLLAERGGDKGRANKGISPVNAITPPYPVYVGEAMANHKGWKDGQMIDLLDYPAIGPLRVLDNDALSMGTYLVADMALLRTLSSHAGIADILCGSLTQAERQQIRNVLPPALTLTKTQATQLGPLTRAFHLNLLAMGLLAFVVGLFIFYQAISLSMTQRQPLVGALRQLGVDGRQLSGVMLAEILVWVVLGVMSGNVLGLMLANQLLPAVATTLSDLYGADIDLVMHWQWQWGLASLLLAILGAMMASAWPLVRLLNTSPGRLSQRMTLIRGTHQEYAVQAIIAILLGVTAWGVSYWESSQWQGFTLIALTMLSAALALPYACGWLFHTLARGYAGARWRWFFTDAAASLSYRGVAAMAFMLAVSAHIGMETMVGSFRTSTETWLQQRLAADVYVRPGNALLPRIESWLEQQEDVSQFWATYRRELVAPQGRLEVLSVGDRALEKQSLAVKSAQPQYWSQLHQQRAVLLSESLAAKFDVSVGEMVNLPAPMGERWHVAGIYYDYGNPYGQLVVSTHSEAGEWLAQGRPSLAVVLDKEAPSDHFVVQMNTRFSLSNGQVQNQADIMRYAMRIFDRTFTVTESLCVLMLIVAISGLFFATLATELSRQRQYSLLRYLGLSGRELIALGGGQLVILGLVSALIAIPLGLVLASMLIHVVLKASFGWTMTMNFFPMTYATTISLSMLALMVAGAWPVYRMLKRTAAASLRDAQ</sequence>
<keyword evidence="9" id="KW-1185">Reference proteome</keyword>
<reference evidence="9" key="1">
    <citation type="submission" date="2017-01" db="EMBL/GenBank/DDBJ databases">
        <title>Draft genome of the species Salinivibrio costicola subsp. alcaliphilus.</title>
        <authorList>
            <person name="Lopez-Hermoso C."/>
            <person name="De La Haba R."/>
            <person name="Sanchez-Porro C."/>
            <person name="Ventosa A."/>
        </authorList>
    </citation>
    <scope>NUCLEOTIDE SEQUENCE [LARGE SCALE GENOMIC DNA]</scope>
    <source>
        <strain evidence="9">CBH448</strain>
    </source>
</reference>
<feature type="transmembrane region" description="Helical" evidence="6">
    <location>
        <begin position="422"/>
        <end position="445"/>
    </location>
</feature>
<dbReference type="PANTHER" id="PTHR30287">
    <property type="entry name" value="MEMBRANE COMPONENT OF PREDICTED ABC SUPERFAMILY METABOLITE UPTAKE TRANSPORTER"/>
    <property type="match status" value="1"/>
</dbReference>
<keyword evidence="4 6" id="KW-1133">Transmembrane helix</keyword>
<feature type="transmembrane region" description="Helical" evidence="6">
    <location>
        <begin position="299"/>
        <end position="325"/>
    </location>
</feature>
<evidence type="ECO:0000313" key="8">
    <source>
        <dbReference type="EMBL" id="OOF34949.1"/>
    </source>
</evidence>
<dbReference type="PANTHER" id="PTHR30287:SF2">
    <property type="entry name" value="BLL1001 PROTEIN"/>
    <property type="match status" value="1"/>
</dbReference>
<dbReference type="InterPro" id="IPR003838">
    <property type="entry name" value="ABC3_permease_C"/>
</dbReference>
<keyword evidence="5 6" id="KW-0472">Membrane</keyword>
<evidence type="ECO:0000256" key="3">
    <source>
        <dbReference type="ARBA" id="ARBA00022692"/>
    </source>
</evidence>
<dbReference type="InterPro" id="IPR038766">
    <property type="entry name" value="Membrane_comp_ABC_pdt"/>
</dbReference>
<feature type="domain" description="ABC3 transporter permease C-terminal" evidence="7">
    <location>
        <begin position="698"/>
        <end position="814"/>
    </location>
</feature>
<feature type="transmembrane region" description="Helical" evidence="6">
    <location>
        <begin position="737"/>
        <end position="768"/>
    </location>
</feature>
<feature type="transmembrane region" description="Helical" evidence="6">
    <location>
        <begin position="788"/>
        <end position="809"/>
    </location>
</feature>
<dbReference type="EMBL" id="MUFR01000005">
    <property type="protein sequence ID" value="OOF34949.1"/>
    <property type="molecule type" value="Genomic_DNA"/>
</dbReference>
<keyword evidence="3 6" id="KW-0812">Transmembrane</keyword>
<feature type="transmembrane region" description="Helical" evidence="6">
    <location>
        <begin position="345"/>
        <end position="371"/>
    </location>
</feature>
<feature type="domain" description="ABC3 transporter permease C-terminal" evidence="7">
    <location>
        <begin position="251"/>
        <end position="375"/>
    </location>
</feature>
<dbReference type="Pfam" id="PF02687">
    <property type="entry name" value="FtsX"/>
    <property type="match status" value="2"/>
</dbReference>
<gene>
    <name evidence="8" type="ORF">BZJ21_02685</name>
</gene>
<evidence type="ECO:0000256" key="5">
    <source>
        <dbReference type="ARBA" id="ARBA00023136"/>
    </source>
</evidence>
<organism evidence="8 9">
    <name type="scientific">Salinivibrio costicola subsp. alcaliphilus</name>
    <dbReference type="NCBI Taxonomy" id="272773"/>
    <lineage>
        <taxon>Bacteria</taxon>
        <taxon>Pseudomonadati</taxon>
        <taxon>Pseudomonadota</taxon>
        <taxon>Gammaproteobacteria</taxon>
        <taxon>Vibrionales</taxon>
        <taxon>Vibrionaceae</taxon>
        <taxon>Salinivibrio</taxon>
    </lineage>
</organism>
<comment type="subcellular location">
    <subcellularLocation>
        <location evidence="1">Cell membrane</location>
        <topology evidence="1">Multi-pass membrane protein</topology>
    </subcellularLocation>
</comment>
<name>A0ABX3KTN0_SALCS</name>
<feature type="transmembrane region" description="Helical" evidence="6">
    <location>
        <begin position="244"/>
        <end position="264"/>
    </location>
</feature>
<dbReference type="RefSeq" id="WP_077669065.1">
    <property type="nucleotide sequence ID" value="NZ_MUFR01000005.1"/>
</dbReference>
<evidence type="ECO:0000259" key="7">
    <source>
        <dbReference type="Pfam" id="PF02687"/>
    </source>
</evidence>
<evidence type="ECO:0000313" key="9">
    <source>
        <dbReference type="Proteomes" id="UP000189431"/>
    </source>
</evidence>
<evidence type="ECO:0000256" key="1">
    <source>
        <dbReference type="ARBA" id="ARBA00004651"/>
    </source>
</evidence>
<accession>A0ABX3KTN0</accession>
<feature type="transmembrane region" description="Helical" evidence="6">
    <location>
        <begin position="392"/>
        <end position="410"/>
    </location>
</feature>
<comment type="caution">
    <text evidence="8">The sequence shown here is derived from an EMBL/GenBank/DDBJ whole genome shotgun (WGS) entry which is preliminary data.</text>
</comment>
<feature type="transmembrane region" description="Helical" evidence="6">
    <location>
        <begin position="699"/>
        <end position="716"/>
    </location>
</feature>
<evidence type="ECO:0000256" key="6">
    <source>
        <dbReference type="SAM" id="Phobius"/>
    </source>
</evidence>
<feature type="transmembrane region" description="Helical" evidence="6">
    <location>
        <begin position="21"/>
        <end position="40"/>
    </location>
</feature>
<protein>
    <submittedName>
        <fullName evidence="8">ABC transporter permease</fullName>
    </submittedName>
</protein>